<dbReference type="PANTHER" id="PTHR42100">
    <property type="entry name" value="OXIDOREDUCTASE 178 KDA SUBUNIT, PUTATIVE (AFU_ORTHOLOGUE AFUA_8G04320)-RELATED"/>
    <property type="match status" value="1"/>
</dbReference>
<dbReference type="InterPro" id="IPR034444">
    <property type="entry name" value="Nuo17.8"/>
</dbReference>
<reference evidence="3" key="3">
    <citation type="submission" date="2025-08" db="UniProtKB">
        <authorList>
            <consortium name="RefSeq"/>
        </authorList>
    </citation>
    <scope>IDENTIFICATION</scope>
    <source>
        <strain evidence="3">CBS 342.82</strain>
    </source>
</reference>
<organism evidence="3">
    <name type="scientific">Dissoconium aciculare CBS 342.82</name>
    <dbReference type="NCBI Taxonomy" id="1314786"/>
    <lineage>
        <taxon>Eukaryota</taxon>
        <taxon>Fungi</taxon>
        <taxon>Dikarya</taxon>
        <taxon>Ascomycota</taxon>
        <taxon>Pezizomycotina</taxon>
        <taxon>Dothideomycetes</taxon>
        <taxon>Dothideomycetidae</taxon>
        <taxon>Mycosphaerellales</taxon>
        <taxon>Dissoconiaceae</taxon>
        <taxon>Dissoconium</taxon>
    </lineage>
</organism>
<accession>A0A6J3MDN0</accession>
<feature type="region of interest" description="Disordered" evidence="1">
    <location>
        <begin position="166"/>
        <end position="193"/>
    </location>
</feature>
<sequence>MAMDPSTVAQQLSLLVYVMPLATIAARSPQPPGNVQFKSLTSFQPGFYVCLAAIPTGLVLYKITRPGPDGQPYFSRLIADKYASYKTLFLERADVHTQAMERAAADRTLFMNESSHDTPRYIDLRYPESVNASSPWNVPAGHGSANMDQLIAKYQKQAFEENEKKLQQLKDNKVPAEQPYESFRKITPAAPDS</sequence>
<keyword evidence="2" id="KW-1185">Reference proteome</keyword>
<reference evidence="3" key="1">
    <citation type="submission" date="2020-01" db="EMBL/GenBank/DDBJ databases">
        <authorList>
            <consortium name="DOE Joint Genome Institute"/>
            <person name="Haridas S."/>
            <person name="Albert R."/>
            <person name="Binder M."/>
            <person name="Bloem J."/>
            <person name="Labutti K."/>
            <person name="Salamov A."/>
            <person name="Andreopoulos B."/>
            <person name="Baker S.E."/>
            <person name="Barry K."/>
            <person name="Bills G."/>
            <person name="Bluhm B.H."/>
            <person name="Cannon C."/>
            <person name="Castanera R."/>
            <person name="Culley D.E."/>
            <person name="Daum C."/>
            <person name="Ezra D."/>
            <person name="Gonzalez J.B."/>
            <person name="Henrissat B."/>
            <person name="Kuo A."/>
            <person name="Liang C."/>
            <person name="Lipzen A."/>
            <person name="Lutzoni F."/>
            <person name="Magnuson J."/>
            <person name="Mondo S."/>
            <person name="Nolan M."/>
            <person name="Ohm R."/>
            <person name="Pangilinan J."/>
            <person name="Park H.-J."/>
            <person name="Ramirez L."/>
            <person name="Alfaro M."/>
            <person name="Sun H."/>
            <person name="Tritt A."/>
            <person name="Yoshinaga Y."/>
            <person name="Zwiers L.-H."/>
            <person name="Turgeon B.G."/>
            <person name="Goodwin S.B."/>
            <person name="Spatafora J.W."/>
            <person name="Crous P.W."/>
            <person name="Grigoriev I.V."/>
        </authorList>
    </citation>
    <scope>NUCLEOTIDE SEQUENCE</scope>
    <source>
        <strain evidence="3">CBS 342.82</strain>
    </source>
</reference>
<dbReference type="RefSeq" id="XP_033463157.1">
    <property type="nucleotide sequence ID" value="XM_033603938.1"/>
</dbReference>
<evidence type="ECO:0000256" key="1">
    <source>
        <dbReference type="SAM" id="MobiDB-lite"/>
    </source>
</evidence>
<evidence type="ECO:0000313" key="2">
    <source>
        <dbReference type="Proteomes" id="UP000504637"/>
    </source>
</evidence>
<dbReference type="Proteomes" id="UP000504637">
    <property type="component" value="Unplaced"/>
</dbReference>
<dbReference type="GeneID" id="54361738"/>
<protein>
    <recommendedName>
        <fullName evidence="4">NADH-ubiquinone oxidoreductase 17.8 kDa subunit</fullName>
    </recommendedName>
</protein>
<reference evidence="3" key="2">
    <citation type="submission" date="2020-04" db="EMBL/GenBank/DDBJ databases">
        <authorList>
            <consortium name="NCBI Genome Project"/>
        </authorList>
    </citation>
    <scope>NUCLEOTIDE SEQUENCE</scope>
    <source>
        <strain evidence="3">CBS 342.82</strain>
    </source>
</reference>
<gene>
    <name evidence="3" type="ORF">K489DRAFT_376524</name>
</gene>
<proteinExistence type="predicted"/>
<dbReference type="OrthoDB" id="2120038at2759"/>
<evidence type="ECO:0008006" key="4">
    <source>
        <dbReference type="Google" id="ProtNLM"/>
    </source>
</evidence>
<dbReference type="AlphaFoldDB" id="A0A6J3MDN0"/>
<name>A0A6J3MDN0_9PEZI</name>
<dbReference type="GO" id="GO:0005739">
    <property type="term" value="C:mitochondrion"/>
    <property type="evidence" value="ECO:0007669"/>
    <property type="project" value="InterPro"/>
</dbReference>
<evidence type="ECO:0000313" key="3">
    <source>
        <dbReference type="RefSeq" id="XP_033463157.1"/>
    </source>
</evidence>
<dbReference type="PANTHER" id="PTHR42100:SF1">
    <property type="entry name" value="OXIDOREDUCTASE 178 KDA SUBUNIT, PUTATIVE (AFU_ORTHOLOGUE AFUA_8G04320)-RELATED"/>
    <property type="match status" value="1"/>
</dbReference>